<reference evidence="1 2" key="1">
    <citation type="submission" date="2019-10" db="EMBL/GenBank/DDBJ databases">
        <title>Taxonomy of Antarctic Massilia spp.: description of Massilia rubra sp. nov., Massilia aquatica sp. nov., Massilia mucilaginosa sp. nov., Massilia frigida sp. nov. isolated from streams, lakes and regoliths.</title>
        <authorList>
            <person name="Holochova P."/>
            <person name="Sedlacek I."/>
            <person name="Kralova S."/>
            <person name="Maslanova I."/>
            <person name="Busse H.-J."/>
            <person name="Stankova E."/>
            <person name="Vrbovska V."/>
            <person name="Kovarovic V."/>
            <person name="Bartak M."/>
            <person name="Svec P."/>
            <person name="Pantucek R."/>
        </authorList>
    </citation>
    <scope>NUCLEOTIDE SEQUENCE [LARGE SCALE GENOMIC DNA]</scope>
    <source>
        <strain evidence="1 2">CCM 8694</strain>
    </source>
</reference>
<organism evidence="1 2">
    <name type="scientific">Massilia genomosp. 1</name>
    <dbReference type="NCBI Taxonomy" id="2609280"/>
    <lineage>
        <taxon>Bacteria</taxon>
        <taxon>Pseudomonadati</taxon>
        <taxon>Pseudomonadota</taxon>
        <taxon>Betaproteobacteria</taxon>
        <taxon>Burkholderiales</taxon>
        <taxon>Oxalobacteraceae</taxon>
        <taxon>Telluria group</taxon>
        <taxon>Massilia</taxon>
    </lineage>
</organism>
<gene>
    <name evidence="1" type="ORF">F1735_09875</name>
</gene>
<dbReference type="EMBL" id="WHJF01000020">
    <property type="protein sequence ID" value="NHZ62613.1"/>
    <property type="molecule type" value="Genomic_DNA"/>
</dbReference>
<evidence type="ECO:0008006" key="3">
    <source>
        <dbReference type="Google" id="ProtNLM"/>
    </source>
</evidence>
<evidence type="ECO:0000313" key="1">
    <source>
        <dbReference type="EMBL" id="NHZ62613.1"/>
    </source>
</evidence>
<keyword evidence="2" id="KW-1185">Reference proteome</keyword>
<comment type="caution">
    <text evidence="1">The sequence shown here is derived from an EMBL/GenBank/DDBJ whole genome shotgun (WGS) entry which is preliminary data.</text>
</comment>
<dbReference type="Proteomes" id="UP000610594">
    <property type="component" value="Unassembled WGS sequence"/>
</dbReference>
<sequence length="133" mass="13959">MSAVAIMRALLVGHSPLTDLVAPARIVGGDVPEGSVPAIGIREVSRIEQDTVARAGNSLVTARVQVTVYASSYPQQNAVLKAAKLGAGVYTGLIGGYQVRSVLRDMVGPDTGDAAAKIFEQSRDFMVTYIEPT</sequence>
<protein>
    <recommendedName>
        <fullName evidence="3">DUF3168 domain-containing protein</fullName>
    </recommendedName>
</protein>
<proteinExistence type="predicted"/>
<dbReference type="RefSeq" id="WP_167236782.1">
    <property type="nucleotide sequence ID" value="NZ_WHJF01000020.1"/>
</dbReference>
<name>A0ABX0MRL9_9BURK</name>
<accession>A0ABX0MRL9</accession>
<evidence type="ECO:0000313" key="2">
    <source>
        <dbReference type="Proteomes" id="UP000610594"/>
    </source>
</evidence>